<evidence type="ECO:0000259" key="5">
    <source>
        <dbReference type="Pfam" id="PF23247"/>
    </source>
</evidence>
<dbReference type="InterPro" id="IPR032675">
    <property type="entry name" value="LRR_dom_sf"/>
</dbReference>
<evidence type="ECO:0000256" key="4">
    <source>
        <dbReference type="SAM" id="MobiDB-lite"/>
    </source>
</evidence>
<evidence type="ECO:0000313" key="6">
    <source>
        <dbReference type="EMBL" id="KAK8527396.1"/>
    </source>
</evidence>
<dbReference type="EMBL" id="JBBPBM010000038">
    <property type="protein sequence ID" value="KAK8527396.1"/>
    <property type="molecule type" value="Genomic_DNA"/>
</dbReference>
<accession>A0ABR2D3R4</accession>
<sequence length="394" mass="44752">MPALKFLDLSHTLLVSLPNSVSGLKNLTVLLLAYCIYLEKLPSFSKLKALVDLNLSGTNIKCLPDGMNTLVNLKNLDMDNIKNLRKLPNGIIPNLSSLQHLCVGETLVEGQVSGLRKLEYFSGGFCNVEELNKYVEAADEGHQRYDICVGQEPSNQGKGQEIIGLRFHLIFNNWIDVYKCRKLKRLLSFDVLKELHSLQGINVSYCEAMEEIIASDSEEGTVRIVMVCHSLQEIHIKECPKLKSIPQHSDPRKTIPHWYNIWQPRPRFADLHDTSDMEAVLEMRKAELEMRKAEIEMRIEEREMLKRKNHLLDEEVAKLELVEDFYEKFMINEGTAPSFDEAIMNDIHTMLNSGESLEAIMNAIHTKLNSGEGSSCSKGGYANDDGKNKNEKNF</sequence>
<evidence type="ECO:0000256" key="2">
    <source>
        <dbReference type="ARBA" id="ARBA00022737"/>
    </source>
</evidence>
<dbReference type="InterPro" id="IPR003591">
    <property type="entry name" value="Leu-rich_rpt_typical-subtyp"/>
</dbReference>
<dbReference type="SMART" id="SM00369">
    <property type="entry name" value="LRR_TYP"/>
    <property type="match status" value="2"/>
</dbReference>
<dbReference type="InterPro" id="IPR057135">
    <property type="entry name" value="At4g27190-like_LRR"/>
</dbReference>
<feature type="compositionally biased region" description="Polar residues" evidence="4">
    <location>
        <begin position="368"/>
        <end position="377"/>
    </location>
</feature>
<comment type="caution">
    <text evidence="6">The sequence shown here is derived from an EMBL/GenBank/DDBJ whole genome shotgun (WGS) entry which is preliminary data.</text>
</comment>
<feature type="compositionally biased region" description="Basic and acidic residues" evidence="4">
    <location>
        <begin position="384"/>
        <end position="394"/>
    </location>
</feature>
<evidence type="ECO:0000256" key="3">
    <source>
        <dbReference type="SAM" id="Coils"/>
    </source>
</evidence>
<dbReference type="Pfam" id="PF23247">
    <property type="entry name" value="LRR_RPS2"/>
    <property type="match status" value="1"/>
</dbReference>
<organism evidence="6 7">
    <name type="scientific">Hibiscus sabdariffa</name>
    <name type="common">roselle</name>
    <dbReference type="NCBI Taxonomy" id="183260"/>
    <lineage>
        <taxon>Eukaryota</taxon>
        <taxon>Viridiplantae</taxon>
        <taxon>Streptophyta</taxon>
        <taxon>Embryophyta</taxon>
        <taxon>Tracheophyta</taxon>
        <taxon>Spermatophyta</taxon>
        <taxon>Magnoliopsida</taxon>
        <taxon>eudicotyledons</taxon>
        <taxon>Gunneridae</taxon>
        <taxon>Pentapetalae</taxon>
        <taxon>rosids</taxon>
        <taxon>malvids</taxon>
        <taxon>Malvales</taxon>
        <taxon>Malvaceae</taxon>
        <taxon>Malvoideae</taxon>
        <taxon>Hibiscus</taxon>
    </lineage>
</organism>
<keyword evidence="3" id="KW-0175">Coiled coil</keyword>
<feature type="region of interest" description="Disordered" evidence="4">
    <location>
        <begin position="368"/>
        <end position="394"/>
    </location>
</feature>
<feature type="coiled-coil region" evidence="3">
    <location>
        <begin position="278"/>
        <end position="322"/>
    </location>
</feature>
<keyword evidence="7" id="KW-1185">Reference proteome</keyword>
<dbReference type="Gene3D" id="3.80.10.10">
    <property type="entry name" value="Ribonuclease Inhibitor"/>
    <property type="match status" value="1"/>
</dbReference>
<keyword evidence="2" id="KW-0677">Repeat</keyword>
<feature type="domain" description="Disease resistance protein At4g27190-like leucine-rich repeats" evidence="5">
    <location>
        <begin position="176"/>
        <end position="253"/>
    </location>
</feature>
<keyword evidence="1" id="KW-0433">Leucine-rich repeat</keyword>
<dbReference type="PANTHER" id="PTHR47186:SF20">
    <property type="entry name" value="DISEASE RESISTANCE PROTEIN RPS5-LIKE"/>
    <property type="match status" value="1"/>
</dbReference>
<evidence type="ECO:0000313" key="7">
    <source>
        <dbReference type="Proteomes" id="UP001472677"/>
    </source>
</evidence>
<dbReference type="PANTHER" id="PTHR47186">
    <property type="entry name" value="LEUCINE-RICH REPEAT-CONTAINING PROTEIN 57"/>
    <property type="match status" value="1"/>
</dbReference>
<dbReference type="SUPFAM" id="SSF52058">
    <property type="entry name" value="L domain-like"/>
    <property type="match status" value="1"/>
</dbReference>
<proteinExistence type="predicted"/>
<name>A0ABR2D3R4_9ROSI</name>
<evidence type="ECO:0000256" key="1">
    <source>
        <dbReference type="ARBA" id="ARBA00022614"/>
    </source>
</evidence>
<protein>
    <recommendedName>
        <fullName evidence="5">Disease resistance protein At4g27190-like leucine-rich repeats domain-containing protein</fullName>
    </recommendedName>
</protein>
<dbReference type="Proteomes" id="UP001472677">
    <property type="component" value="Unassembled WGS sequence"/>
</dbReference>
<gene>
    <name evidence="6" type="ORF">V6N12_054609</name>
</gene>
<reference evidence="6 7" key="1">
    <citation type="journal article" date="2024" name="G3 (Bethesda)">
        <title>Genome assembly of Hibiscus sabdariffa L. provides insights into metabolisms of medicinal natural products.</title>
        <authorList>
            <person name="Kim T."/>
        </authorList>
    </citation>
    <scope>NUCLEOTIDE SEQUENCE [LARGE SCALE GENOMIC DNA]</scope>
    <source>
        <strain evidence="6">TK-2024</strain>
        <tissue evidence="6">Old leaves</tissue>
    </source>
</reference>